<gene>
    <name evidence="2" type="ORF">QWJ38_09400</name>
</gene>
<keyword evidence="3" id="KW-1185">Reference proteome</keyword>
<proteinExistence type="predicted"/>
<sequence>MPISQPLRPDARQASHAETGAAPQQRPHAVERLLDAALATEAACLLQYRRHRFAAAIERASGDSMPAPHWAAAL</sequence>
<comment type="caution">
    <text evidence="2">The sequence shown here is derived from an EMBL/GenBank/DDBJ whole genome shotgun (WGS) entry which is preliminary data.</text>
</comment>
<dbReference type="EMBL" id="JAUHHC010000002">
    <property type="protein sequence ID" value="MDN3920491.1"/>
    <property type="molecule type" value="Genomic_DNA"/>
</dbReference>
<evidence type="ECO:0000313" key="3">
    <source>
        <dbReference type="Proteomes" id="UP001228044"/>
    </source>
</evidence>
<protein>
    <submittedName>
        <fullName evidence="2">Uncharacterized protein</fullName>
    </submittedName>
</protein>
<evidence type="ECO:0000256" key="1">
    <source>
        <dbReference type="SAM" id="MobiDB-lite"/>
    </source>
</evidence>
<dbReference type="Proteomes" id="UP001228044">
    <property type="component" value="Unassembled WGS sequence"/>
</dbReference>
<organism evidence="2 3">
    <name type="scientific">Roseateles violae</name>
    <dbReference type="NCBI Taxonomy" id="3058042"/>
    <lineage>
        <taxon>Bacteria</taxon>
        <taxon>Pseudomonadati</taxon>
        <taxon>Pseudomonadota</taxon>
        <taxon>Betaproteobacteria</taxon>
        <taxon>Burkholderiales</taxon>
        <taxon>Sphaerotilaceae</taxon>
        <taxon>Roseateles</taxon>
    </lineage>
</organism>
<evidence type="ECO:0000313" key="2">
    <source>
        <dbReference type="EMBL" id="MDN3920491.1"/>
    </source>
</evidence>
<accession>A0ABT8DWE5</accession>
<dbReference type="RefSeq" id="WP_290358787.1">
    <property type="nucleotide sequence ID" value="NZ_JAUHHC010000002.1"/>
</dbReference>
<name>A0ABT8DWE5_9BURK</name>
<feature type="region of interest" description="Disordered" evidence="1">
    <location>
        <begin position="1"/>
        <end position="27"/>
    </location>
</feature>
<reference evidence="2 3" key="1">
    <citation type="submission" date="2023-06" db="EMBL/GenBank/DDBJ databases">
        <title>Pelomonas sp. PFR6 16S ribosomal RNA gene Genome sequencing and assembly.</title>
        <authorList>
            <person name="Woo H."/>
        </authorList>
    </citation>
    <scope>NUCLEOTIDE SEQUENCE [LARGE SCALE GENOMIC DNA]</scope>
    <source>
        <strain evidence="2 3">PFR6</strain>
    </source>
</reference>